<dbReference type="AlphaFoldDB" id="A0A161HRT4"/>
<feature type="DNA-binding region" description="OmpR/PhoB-type" evidence="2">
    <location>
        <begin position="3"/>
        <end position="101"/>
    </location>
</feature>
<organism evidence="5 6">
    <name type="scientific">Dokdonella koreensis DS-123</name>
    <dbReference type="NCBI Taxonomy" id="1300342"/>
    <lineage>
        <taxon>Bacteria</taxon>
        <taxon>Pseudomonadati</taxon>
        <taxon>Pseudomonadota</taxon>
        <taxon>Gammaproteobacteria</taxon>
        <taxon>Lysobacterales</taxon>
        <taxon>Rhodanobacteraceae</taxon>
        <taxon>Dokdonella</taxon>
    </lineage>
</organism>
<dbReference type="InterPro" id="IPR036388">
    <property type="entry name" value="WH-like_DNA-bd_sf"/>
</dbReference>
<dbReference type="SMART" id="SM00862">
    <property type="entry name" value="Trans_reg_C"/>
    <property type="match status" value="1"/>
</dbReference>
<dbReference type="CDD" id="cd00383">
    <property type="entry name" value="trans_reg_C"/>
    <property type="match status" value="1"/>
</dbReference>
<feature type="domain" description="OmpR/PhoB-type" evidence="4">
    <location>
        <begin position="3"/>
        <end position="101"/>
    </location>
</feature>
<proteinExistence type="predicted"/>
<dbReference type="InterPro" id="IPR001867">
    <property type="entry name" value="OmpR/PhoB-type_DNA-bd"/>
</dbReference>
<evidence type="ECO:0000259" key="4">
    <source>
        <dbReference type="PROSITE" id="PS51755"/>
    </source>
</evidence>
<dbReference type="EMBL" id="CP015249">
    <property type="protein sequence ID" value="ANB19472.1"/>
    <property type="molecule type" value="Genomic_DNA"/>
</dbReference>
<keyword evidence="6" id="KW-1185">Reference proteome</keyword>
<dbReference type="SUPFAM" id="SSF46894">
    <property type="entry name" value="C-terminal effector domain of the bipartite response regulators"/>
    <property type="match status" value="1"/>
</dbReference>
<evidence type="ECO:0000256" key="2">
    <source>
        <dbReference type="PROSITE-ProRule" id="PRU01091"/>
    </source>
</evidence>
<dbReference type="Proteomes" id="UP000076830">
    <property type="component" value="Chromosome"/>
</dbReference>
<dbReference type="Pfam" id="PF00486">
    <property type="entry name" value="Trans_reg_C"/>
    <property type="match status" value="1"/>
</dbReference>
<dbReference type="GO" id="GO:0003677">
    <property type="term" value="F:DNA binding"/>
    <property type="evidence" value="ECO:0007669"/>
    <property type="project" value="UniProtKB-UniRule"/>
</dbReference>
<evidence type="ECO:0000256" key="3">
    <source>
        <dbReference type="SAM" id="MobiDB-lite"/>
    </source>
</evidence>
<name>A0A161HRT4_9GAMM</name>
<keyword evidence="1 2" id="KW-0238">DNA-binding</keyword>
<dbReference type="InterPro" id="IPR016032">
    <property type="entry name" value="Sig_transdc_resp-reg_C-effctor"/>
</dbReference>
<dbReference type="PROSITE" id="PS51755">
    <property type="entry name" value="OMPR_PHOB"/>
    <property type="match status" value="1"/>
</dbReference>
<dbReference type="Gene3D" id="1.25.40.10">
    <property type="entry name" value="Tetratricopeptide repeat domain"/>
    <property type="match status" value="1"/>
</dbReference>
<dbReference type="SUPFAM" id="SSF48452">
    <property type="entry name" value="TPR-like"/>
    <property type="match status" value="1"/>
</dbReference>
<dbReference type="GO" id="GO:0000160">
    <property type="term" value="P:phosphorelay signal transduction system"/>
    <property type="evidence" value="ECO:0007669"/>
    <property type="project" value="InterPro"/>
</dbReference>
<evidence type="ECO:0000313" key="6">
    <source>
        <dbReference type="Proteomes" id="UP000076830"/>
    </source>
</evidence>
<dbReference type="STRING" id="1300342.I596_3484"/>
<dbReference type="InterPro" id="IPR011990">
    <property type="entry name" value="TPR-like_helical_dom_sf"/>
</dbReference>
<dbReference type="KEGG" id="dko:I596_3484"/>
<evidence type="ECO:0000256" key="1">
    <source>
        <dbReference type="ARBA" id="ARBA00023125"/>
    </source>
</evidence>
<reference evidence="5 6" key="1">
    <citation type="submission" date="2016-04" db="EMBL/GenBank/DDBJ databases">
        <title>Complete genome sequence of Dokdonella koreensis DS-123T.</title>
        <authorList>
            <person name="Kim J.F."/>
            <person name="Lee H."/>
            <person name="Kwak M.-J."/>
        </authorList>
    </citation>
    <scope>NUCLEOTIDE SEQUENCE [LARGE SCALE GENOMIC DNA]</scope>
    <source>
        <strain evidence="5 6">DS-123</strain>
    </source>
</reference>
<accession>A0A161HRT4</accession>
<evidence type="ECO:0000313" key="5">
    <source>
        <dbReference type="EMBL" id="ANB19472.1"/>
    </source>
</evidence>
<dbReference type="OrthoDB" id="9149639at2"/>
<dbReference type="RefSeq" id="WP_067650377.1">
    <property type="nucleotide sequence ID" value="NZ_CP015249.1"/>
</dbReference>
<sequence>MAAPICRFLHFRLDPQARELRADGALVHLPASAFDCLCYLVEQRDRAVGRDELVAAVWGRTEIGGKLLEQTILKIRRTLGDTAAESHCIRTVARFGYRWVAPTTPDVEATPPDPALADVAVAADAVAVAGRPRSRVRRTAHWAGGLLAGGLLLGLGLAGLRAPVPSPPAVATKALPAAAAPAMVLPVEVRAGSEWDWLRLGLMDLVAGRLRDGGLATLSSESVVGLLRDGRPAATADAAAPQPIRVEASRAGDRWNVRLETVRAGTPAVVEAQSGDVLLAGRQASDALLVLFGHTPPEAGDPPPRALQELLQRAHAAVLGERFAAAARLIEQAPPDLAAAPEVDVLMAYLEIRSGSYRAAEQRLRQLLDRGAGTLAVATRARALNALAALHVRADQPDPAMAAYSEAIDLLAGGGEPSVLGYAYMGRAMVASMVGELDAATADLGRARIEMEAAGDSIGSATVDLSLGQIQMRRRDATAALNALRAAERGLEPYSAREELVYARLFKSEVELRLLDTAAARATSDRFWPAETATANERLRWHLVLARARVLAAQGALAEAETLLQAIRDGASTEADAGVRAETEAVAAALVLLRDRPEQAVAQARLASTAALENSAGDVYLANRLVLLGALVRSQRLAEAEAENAGLQTWLNQYTDGWHRAYGLLADAEVAVARGAVDTGLGHYAQALQALGGNPEPADAVAIAEPYLHALIDAGRIDEASARMAELAPYADADVRITWAQARLYAALERPVALQRAYARAVALAGERRLSPPPYPLLDLPGAFDPLKQVRPEDHPLSPMADTVRPPTTPTP</sequence>
<feature type="region of interest" description="Disordered" evidence="3">
    <location>
        <begin position="786"/>
        <end position="812"/>
    </location>
</feature>
<dbReference type="PANTHER" id="PTHR47691:SF3">
    <property type="entry name" value="HTH-TYPE TRANSCRIPTIONAL REGULATOR RV0890C-RELATED"/>
    <property type="match status" value="1"/>
</dbReference>
<protein>
    <submittedName>
        <fullName evidence="5">Integral membrane protein</fullName>
    </submittedName>
</protein>
<dbReference type="GO" id="GO:0006355">
    <property type="term" value="P:regulation of DNA-templated transcription"/>
    <property type="evidence" value="ECO:0007669"/>
    <property type="project" value="InterPro"/>
</dbReference>
<dbReference type="Gene3D" id="1.10.10.10">
    <property type="entry name" value="Winged helix-like DNA-binding domain superfamily/Winged helix DNA-binding domain"/>
    <property type="match status" value="1"/>
</dbReference>
<dbReference type="PANTHER" id="PTHR47691">
    <property type="entry name" value="REGULATOR-RELATED"/>
    <property type="match status" value="1"/>
</dbReference>
<gene>
    <name evidence="5" type="ORF">I596_3484</name>
</gene>